<protein>
    <submittedName>
        <fullName evidence="2">Uncharacterized protein</fullName>
    </submittedName>
</protein>
<sequence length="43" mass="4458">MNNALIGDPGQSPERYGRQIPDAIRGGNLDQSFVGNMAAPAAS</sequence>
<feature type="region of interest" description="Disordered" evidence="1">
    <location>
        <begin position="1"/>
        <end position="43"/>
    </location>
</feature>
<evidence type="ECO:0000313" key="2">
    <source>
        <dbReference type="EMBL" id="JAE15570.1"/>
    </source>
</evidence>
<evidence type="ECO:0000256" key="1">
    <source>
        <dbReference type="SAM" id="MobiDB-lite"/>
    </source>
</evidence>
<dbReference type="EMBL" id="GBRH01182326">
    <property type="protein sequence ID" value="JAE15570.1"/>
    <property type="molecule type" value="Transcribed_RNA"/>
</dbReference>
<accession>A0A0A9FRW4</accession>
<name>A0A0A9FRW4_ARUDO</name>
<reference evidence="2" key="2">
    <citation type="journal article" date="2015" name="Data Brief">
        <title>Shoot transcriptome of the giant reed, Arundo donax.</title>
        <authorList>
            <person name="Barrero R.A."/>
            <person name="Guerrero F.D."/>
            <person name="Moolhuijzen P."/>
            <person name="Goolsby J.A."/>
            <person name="Tidwell J."/>
            <person name="Bellgard S.E."/>
            <person name="Bellgard M.I."/>
        </authorList>
    </citation>
    <scope>NUCLEOTIDE SEQUENCE</scope>
    <source>
        <tissue evidence="2">Shoot tissue taken approximately 20 cm above the soil surface</tissue>
    </source>
</reference>
<proteinExistence type="predicted"/>
<dbReference type="AlphaFoldDB" id="A0A0A9FRW4"/>
<reference evidence="2" key="1">
    <citation type="submission" date="2014-09" db="EMBL/GenBank/DDBJ databases">
        <authorList>
            <person name="Magalhaes I.L.F."/>
            <person name="Oliveira U."/>
            <person name="Santos F.R."/>
            <person name="Vidigal T.H.D.A."/>
            <person name="Brescovit A.D."/>
            <person name="Santos A.J."/>
        </authorList>
    </citation>
    <scope>NUCLEOTIDE SEQUENCE</scope>
    <source>
        <tissue evidence="2">Shoot tissue taken approximately 20 cm above the soil surface</tissue>
    </source>
</reference>
<organism evidence="2">
    <name type="scientific">Arundo donax</name>
    <name type="common">Giant reed</name>
    <name type="synonym">Donax arundinaceus</name>
    <dbReference type="NCBI Taxonomy" id="35708"/>
    <lineage>
        <taxon>Eukaryota</taxon>
        <taxon>Viridiplantae</taxon>
        <taxon>Streptophyta</taxon>
        <taxon>Embryophyta</taxon>
        <taxon>Tracheophyta</taxon>
        <taxon>Spermatophyta</taxon>
        <taxon>Magnoliopsida</taxon>
        <taxon>Liliopsida</taxon>
        <taxon>Poales</taxon>
        <taxon>Poaceae</taxon>
        <taxon>PACMAD clade</taxon>
        <taxon>Arundinoideae</taxon>
        <taxon>Arundineae</taxon>
        <taxon>Arundo</taxon>
    </lineage>
</organism>